<dbReference type="AlphaFoldDB" id="A0A923RMM3"/>
<keyword evidence="1" id="KW-0812">Transmembrane</keyword>
<sequence length="74" mass="8402">MNHAKYRVWIWVMVLVLAIAGVMWYLLAKEKREPVTDGTLVQRELNGQTESGTEGRAETEIRSAVKAVVEEELT</sequence>
<keyword evidence="1" id="KW-0472">Membrane</keyword>
<name>A0A923RMM3_9FIRM</name>
<organism evidence="2 3">
    <name type="scientific">Anaerosacchariphilus hominis</name>
    <dbReference type="NCBI Taxonomy" id="2763017"/>
    <lineage>
        <taxon>Bacteria</taxon>
        <taxon>Bacillati</taxon>
        <taxon>Bacillota</taxon>
        <taxon>Clostridia</taxon>
        <taxon>Lachnospirales</taxon>
        <taxon>Lachnospiraceae</taxon>
        <taxon>Anaerosacchariphilus</taxon>
    </lineage>
</organism>
<evidence type="ECO:0000313" key="2">
    <source>
        <dbReference type="EMBL" id="MBC5658555.1"/>
    </source>
</evidence>
<reference evidence="2" key="1">
    <citation type="submission" date="2020-08" db="EMBL/GenBank/DDBJ databases">
        <title>Genome public.</title>
        <authorList>
            <person name="Liu C."/>
            <person name="Sun Q."/>
        </authorList>
    </citation>
    <scope>NUCLEOTIDE SEQUENCE</scope>
    <source>
        <strain evidence="2">NSJ-68</strain>
    </source>
</reference>
<dbReference type="EMBL" id="JACOOR010000001">
    <property type="protein sequence ID" value="MBC5658555.1"/>
    <property type="molecule type" value="Genomic_DNA"/>
</dbReference>
<comment type="caution">
    <text evidence="2">The sequence shown here is derived from an EMBL/GenBank/DDBJ whole genome shotgun (WGS) entry which is preliminary data.</text>
</comment>
<gene>
    <name evidence="2" type="ORF">H8S44_01980</name>
</gene>
<evidence type="ECO:0000256" key="1">
    <source>
        <dbReference type="SAM" id="Phobius"/>
    </source>
</evidence>
<accession>A0A923RMM3</accession>
<feature type="transmembrane region" description="Helical" evidence="1">
    <location>
        <begin position="6"/>
        <end position="27"/>
    </location>
</feature>
<proteinExistence type="predicted"/>
<dbReference type="Proteomes" id="UP000649345">
    <property type="component" value="Unassembled WGS sequence"/>
</dbReference>
<evidence type="ECO:0000313" key="3">
    <source>
        <dbReference type="Proteomes" id="UP000649345"/>
    </source>
</evidence>
<keyword evidence="3" id="KW-1185">Reference proteome</keyword>
<dbReference type="RefSeq" id="WP_186872742.1">
    <property type="nucleotide sequence ID" value="NZ_JACOOR010000001.1"/>
</dbReference>
<keyword evidence="1" id="KW-1133">Transmembrane helix</keyword>
<protein>
    <submittedName>
        <fullName evidence="2">Uncharacterized protein</fullName>
    </submittedName>
</protein>